<dbReference type="PROSITE" id="PS50104">
    <property type="entry name" value="TIR"/>
    <property type="match status" value="1"/>
</dbReference>
<evidence type="ECO:0000256" key="1">
    <source>
        <dbReference type="ARBA" id="ARBA00004240"/>
    </source>
</evidence>
<name>A0A369XMZ1_9PROT</name>
<dbReference type="SMART" id="SM00255">
    <property type="entry name" value="TIR"/>
    <property type="match status" value="1"/>
</dbReference>
<dbReference type="Gene3D" id="3.40.50.1820">
    <property type="entry name" value="alpha/beta hydrolase"/>
    <property type="match status" value="1"/>
</dbReference>
<protein>
    <submittedName>
        <fullName evidence="7">TIR domain-containing protein</fullName>
    </submittedName>
</protein>
<dbReference type="GO" id="GO:0016020">
    <property type="term" value="C:membrane"/>
    <property type="evidence" value="ECO:0007669"/>
    <property type="project" value="UniProtKB-SubCell"/>
</dbReference>
<dbReference type="AlphaFoldDB" id="A0A369XMZ1"/>
<dbReference type="InterPro" id="IPR007751">
    <property type="entry name" value="DUF676_lipase-like"/>
</dbReference>
<dbReference type="Pfam" id="PF05057">
    <property type="entry name" value="DUF676"/>
    <property type="match status" value="1"/>
</dbReference>
<dbReference type="InterPro" id="IPR052374">
    <property type="entry name" value="SERAC1"/>
</dbReference>
<feature type="domain" description="TIR" evidence="6">
    <location>
        <begin position="273"/>
        <end position="410"/>
    </location>
</feature>
<evidence type="ECO:0000313" key="8">
    <source>
        <dbReference type="Proteomes" id="UP000253831"/>
    </source>
</evidence>
<dbReference type="InterPro" id="IPR000157">
    <property type="entry name" value="TIR_dom"/>
</dbReference>
<dbReference type="Proteomes" id="UP000253831">
    <property type="component" value="Unassembled WGS sequence"/>
</dbReference>
<accession>A0A369XMZ1</accession>
<comment type="subcellular location">
    <subcellularLocation>
        <location evidence="1">Endoplasmic reticulum</location>
    </subcellularLocation>
    <subcellularLocation>
        <location evidence="2">Membrane</location>
    </subcellularLocation>
</comment>
<dbReference type="Pfam" id="PF14516">
    <property type="entry name" value="AAA_35"/>
    <property type="match status" value="1"/>
</dbReference>
<proteinExistence type="predicted"/>
<dbReference type="InterPro" id="IPR029058">
    <property type="entry name" value="AB_hydrolase_fold"/>
</dbReference>
<dbReference type="InterPro" id="IPR035897">
    <property type="entry name" value="Toll_tir_struct_dom_sf"/>
</dbReference>
<dbReference type="PANTHER" id="PTHR48182:SF2">
    <property type="entry name" value="PROTEIN SERAC1"/>
    <property type="match status" value="1"/>
</dbReference>
<gene>
    <name evidence="7" type="ORF">DVS81_09685</name>
</gene>
<reference evidence="7 8" key="1">
    <citation type="submission" date="2018-05" db="EMBL/GenBank/DDBJ databases">
        <title>Integrated omic analyses show evidence that a Ca. Accumulibacter phosphatis strain performs denitrification under micro-aerobic conditions.</title>
        <authorList>
            <person name="Camejo P.Y."/>
            <person name="Katherine M.D."/>
            <person name="Daniel N.R."/>
        </authorList>
    </citation>
    <scope>NUCLEOTIDE SEQUENCE [LARGE SCALE GENOMIC DNA]</scope>
    <source>
        <strain evidence="7">UW-LDO-IC</strain>
    </source>
</reference>
<evidence type="ECO:0000256" key="4">
    <source>
        <dbReference type="ARBA" id="ARBA00023136"/>
    </source>
</evidence>
<evidence type="ECO:0000256" key="3">
    <source>
        <dbReference type="ARBA" id="ARBA00022824"/>
    </source>
</evidence>
<evidence type="ECO:0000256" key="2">
    <source>
        <dbReference type="ARBA" id="ARBA00004370"/>
    </source>
</evidence>
<evidence type="ECO:0000259" key="6">
    <source>
        <dbReference type="PROSITE" id="PS50104"/>
    </source>
</evidence>
<feature type="region of interest" description="Disordered" evidence="5">
    <location>
        <begin position="411"/>
        <end position="436"/>
    </location>
</feature>
<evidence type="ECO:0000313" key="7">
    <source>
        <dbReference type="EMBL" id="RDE50730.1"/>
    </source>
</evidence>
<dbReference type="SUPFAM" id="SSF52200">
    <property type="entry name" value="Toll/Interleukin receptor TIR domain"/>
    <property type="match status" value="1"/>
</dbReference>
<dbReference type="SUPFAM" id="SSF52540">
    <property type="entry name" value="P-loop containing nucleoside triphosphate hydrolases"/>
    <property type="match status" value="1"/>
</dbReference>
<dbReference type="Pfam" id="PF13676">
    <property type="entry name" value="TIR_2"/>
    <property type="match status" value="1"/>
</dbReference>
<dbReference type="PANTHER" id="PTHR48182">
    <property type="entry name" value="PROTEIN SERAC1"/>
    <property type="match status" value="1"/>
</dbReference>
<dbReference type="InterPro" id="IPR027417">
    <property type="entry name" value="P-loop_NTPase"/>
</dbReference>
<evidence type="ECO:0000256" key="5">
    <source>
        <dbReference type="SAM" id="MobiDB-lite"/>
    </source>
</evidence>
<dbReference type="GO" id="GO:0007165">
    <property type="term" value="P:signal transduction"/>
    <property type="evidence" value="ECO:0007669"/>
    <property type="project" value="InterPro"/>
</dbReference>
<dbReference type="SUPFAM" id="SSF53474">
    <property type="entry name" value="alpha/beta-Hydrolases"/>
    <property type="match status" value="1"/>
</dbReference>
<organism evidence="7 8">
    <name type="scientific">Candidatus Accumulibacter meliphilus</name>
    <dbReference type="NCBI Taxonomy" id="2211374"/>
    <lineage>
        <taxon>Bacteria</taxon>
        <taxon>Pseudomonadati</taxon>
        <taxon>Pseudomonadota</taxon>
        <taxon>Betaproteobacteria</taxon>
        <taxon>Candidatus Accumulibacter</taxon>
    </lineage>
</organism>
<keyword evidence="3" id="KW-0256">Endoplasmic reticulum</keyword>
<keyword evidence="4" id="KW-0472">Membrane</keyword>
<comment type="caution">
    <text evidence="7">The sequence shown here is derived from an EMBL/GenBank/DDBJ whole genome shotgun (WGS) entry which is preliminary data.</text>
</comment>
<dbReference type="EMBL" id="QPGA01000015">
    <property type="protein sequence ID" value="RDE50730.1"/>
    <property type="molecule type" value="Genomic_DNA"/>
</dbReference>
<sequence length="779" mass="85652">MAEIHLVSPHSIGSAVLDVVFVHGLGGDKLNTWQASTAAESFWPAWLAEDLPNVAVYSLGYEASPSAWLGKAMPLGDRATNVLAVLEAEKLGERPLIFVCHSLGGLVVKQLLRTAETLGQESWRRFASATKSVIFLATPHAGARLANFVGLLGRILRATVAVEDLQANDAHLRELSQWFSNNAQRLKIDARVFFETQDTAGVRVVDETSANPGISGVVPIPVDADHYSICKPRDRNALVYKSIRQLISGYATTAPTQLATAQSTPGPLPGTGRPLRYFVSYRRRAEVDAKLAAFLVEGLRAAGCEVFIDVDMPVGVNWSMEIDRRIAWADYLVVLLSEDSASSEMVQAEVRRAHLASKGQQRSRILPVRVAYSGGLGYELDSYIGKLQYVLWQCEGDNERTVAKLLRAHVADPSGERPQPLPGPDEPTSKPVGRPEPKADMRLLREALDMPGSPLSDDNGFYIQRQSDRLVERFRGGKTRTIVIKGAHQTGKSSLLLRYLAKSLAAGTKVAFIDLMAFGSVRRLGFADFAGQFALALMKEFGIRNVVPPVFGHSLDLTAFVEDEVLPRVEGPLVLAIDDADRVIGSAWQEDFYSALRGWDANRSHPFKKKTWGRLGLALAIATDPKMLIESGYTSPFNVTPPINLGPFPRDALDDFNACYGNMLGAAQLDRLYVLLRGHPFLTPLAFYRLVFDETTFDQMVTVAARDVGPFGDHLKSMFDRLCIAGLIDAMRGVVFTGKLPGKDRRLFYRLEAAGLVIEQDGHVVASNEIYERFFKEAQ</sequence>
<dbReference type="Gene3D" id="3.40.50.10140">
    <property type="entry name" value="Toll/interleukin-1 receptor homology (TIR) domain"/>
    <property type="match status" value="1"/>
</dbReference>